<feature type="region of interest" description="Disordered" evidence="1">
    <location>
        <begin position="18"/>
        <end position="37"/>
    </location>
</feature>
<feature type="region of interest" description="Disordered" evidence="1">
    <location>
        <begin position="90"/>
        <end position="121"/>
    </location>
</feature>
<name>A0A540N7Q5_MALBA</name>
<evidence type="ECO:0000313" key="2">
    <source>
        <dbReference type="EMBL" id="TQE07094.1"/>
    </source>
</evidence>
<sequence>MVAMVGLVLDDMRCHGGGRKGGRRHRACRPGGRRGRIGWGKAVEEKMRVVESKMEEERFGNAAGTTGIARVAANTYFDIVAVALGRLASRSGDDIGPARTSCTTPQRGKEWSDATSTTKEA</sequence>
<dbReference type="AlphaFoldDB" id="A0A540N7Q5"/>
<feature type="compositionally biased region" description="Basic residues" evidence="1">
    <location>
        <begin position="18"/>
        <end position="36"/>
    </location>
</feature>
<accession>A0A540N7Q5</accession>
<protein>
    <submittedName>
        <fullName evidence="2">Uncharacterized protein</fullName>
    </submittedName>
</protein>
<reference evidence="2 3" key="1">
    <citation type="journal article" date="2019" name="G3 (Bethesda)">
        <title>Sequencing of a Wild Apple (Malus baccata) Genome Unravels the Differences Between Cultivated and Wild Apple Species Regarding Disease Resistance and Cold Tolerance.</title>
        <authorList>
            <person name="Chen X."/>
        </authorList>
    </citation>
    <scope>NUCLEOTIDE SEQUENCE [LARGE SCALE GENOMIC DNA]</scope>
    <source>
        <strain evidence="3">cv. Shandingzi</strain>
        <tissue evidence="2">Leaves</tissue>
    </source>
</reference>
<proteinExistence type="predicted"/>
<evidence type="ECO:0000313" key="3">
    <source>
        <dbReference type="Proteomes" id="UP000315295"/>
    </source>
</evidence>
<gene>
    <name evidence="2" type="ORF">C1H46_007288</name>
</gene>
<organism evidence="2 3">
    <name type="scientific">Malus baccata</name>
    <name type="common">Siberian crab apple</name>
    <name type="synonym">Pyrus baccata</name>
    <dbReference type="NCBI Taxonomy" id="106549"/>
    <lineage>
        <taxon>Eukaryota</taxon>
        <taxon>Viridiplantae</taxon>
        <taxon>Streptophyta</taxon>
        <taxon>Embryophyta</taxon>
        <taxon>Tracheophyta</taxon>
        <taxon>Spermatophyta</taxon>
        <taxon>Magnoliopsida</taxon>
        <taxon>eudicotyledons</taxon>
        <taxon>Gunneridae</taxon>
        <taxon>Pentapetalae</taxon>
        <taxon>rosids</taxon>
        <taxon>fabids</taxon>
        <taxon>Rosales</taxon>
        <taxon>Rosaceae</taxon>
        <taxon>Amygdaloideae</taxon>
        <taxon>Maleae</taxon>
        <taxon>Malus</taxon>
    </lineage>
</organism>
<keyword evidence="3" id="KW-1185">Reference proteome</keyword>
<evidence type="ECO:0000256" key="1">
    <source>
        <dbReference type="SAM" id="MobiDB-lite"/>
    </source>
</evidence>
<dbReference type="EMBL" id="VIEB01000091">
    <property type="protein sequence ID" value="TQE07094.1"/>
    <property type="molecule type" value="Genomic_DNA"/>
</dbReference>
<comment type="caution">
    <text evidence="2">The sequence shown here is derived from an EMBL/GenBank/DDBJ whole genome shotgun (WGS) entry which is preliminary data.</text>
</comment>
<dbReference type="Proteomes" id="UP000315295">
    <property type="component" value="Unassembled WGS sequence"/>
</dbReference>